<accession>A0A067SQQ3</accession>
<dbReference type="HOGENOM" id="CLU_196410_0_0_1"/>
<proteinExistence type="predicted"/>
<dbReference type="EMBL" id="KL142386">
    <property type="protein sequence ID" value="KDR73285.1"/>
    <property type="molecule type" value="Genomic_DNA"/>
</dbReference>
<evidence type="ECO:0000313" key="3">
    <source>
        <dbReference type="Proteomes" id="UP000027222"/>
    </source>
</evidence>
<evidence type="ECO:0000313" key="2">
    <source>
        <dbReference type="EMBL" id="KDR73285.1"/>
    </source>
</evidence>
<name>A0A067SQQ3_GALM3</name>
<dbReference type="OrthoDB" id="9451547at2759"/>
<feature type="transmembrane region" description="Helical" evidence="1">
    <location>
        <begin position="45"/>
        <end position="61"/>
    </location>
</feature>
<dbReference type="Proteomes" id="UP000027222">
    <property type="component" value="Unassembled WGS sequence"/>
</dbReference>
<dbReference type="PANTHER" id="PTHR35043:SF7">
    <property type="entry name" value="TRANSCRIPTION FACTOR DOMAIN-CONTAINING PROTEIN"/>
    <property type="match status" value="1"/>
</dbReference>
<keyword evidence="1" id="KW-0472">Membrane</keyword>
<reference evidence="3" key="1">
    <citation type="journal article" date="2014" name="Proc. Natl. Acad. Sci. U.S.A.">
        <title>Extensive sampling of basidiomycete genomes demonstrates inadequacy of the white-rot/brown-rot paradigm for wood decay fungi.</title>
        <authorList>
            <person name="Riley R."/>
            <person name="Salamov A.A."/>
            <person name="Brown D.W."/>
            <person name="Nagy L.G."/>
            <person name="Floudas D."/>
            <person name="Held B.W."/>
            <person name="Levasseur A."/>
            <person name="Lombard V."/>
            <person name="Morin E."/>
            <person name="Otillar R."/>
            <person name="Lindquist E.A."/>
            <person name="Sun H."/>
            <person name="LaButti K.M."/>
            <person name="Schmutz J."/>
            <person name="Jabbour D."/>
            <person name="Luo H."/>
            <person name="Baker S.E."/>
            <person name="Pisabarro A.G."/>
            <person name="Walton J.D."/>
            <person name="Blanchette R.A."/>
            <person name="Henrissat B."/>
            <person name="Martin F."/>
            <person name="Cullen D."/>
            <person name="Hibbett D.S."/>
            <person name="Grigoriev I.V."/>
        </authorList>
    </citation>
    <scope>NUCLEOTIDE SEQUENCE [LARGE SCALE GENOMIC DNA]</scope>
    <source>
        <strain evidence="3">CBS 339.88</strain>
    </source>
</reference>
<dbReference type="STRING" id="685588.A0A067SQQ3"/>
<keyword evidence="1" id="KW-1133">Transmembrane helix</keyword>
<feature type="non-terminal residue" evidence="2">
    <location>
        <position position="72"/>
    </location>
</feature>
<gene>
    <name evidence="2" type="ORF">GALMADRAFT_37967</name>
</gene>
<keyword evidence="3" id="KW-1185">Reference proteome</keyword>
<sequence>NHRSIWDIVWSCSLTIFACSWVSVHPNIPGPDEGRIKVALRRLELMFWSIVAPELIIYWAMRQWLAALKLQR</sequence>
<keyword evidence="1" id="KW-0812">Transmembrane</keyword>
<protein>
    <submittedName>
        <fullName evidence="2">Uncharacterized protein</fullName>
    </submittedName>
</protein>
<feature type="non-terminal residue" evidence="2">
    <location>
        <position position="1"/>
    </location>
</feature>
<dbReference type="PANTHER" id="PTHR35043">
    <property type="entry name" value="TRANSCRIPTION FACTOR DOMAIN-CONTAINING PROTEIN"/>
    <property type="match status" value="1"/>
</dbReference>
<organism evidence="2 3">
    <name type="scientific">Galerina marginata (strain CBS 339.88)</name>
    <dbReference type="NCBI Taxonomy" id="685588"/>
    <lineage>
        <taxon>Eukaryota</taxon>
        <taxon>Fungi</taxon>
        <taxon>Dikarya</taxon>
        <taxon>Basidiomycota</taxon>
        <taxon>Agaricomycotina</taxon>
        <taxon>Agaricomycetes</taxon>
        <taxon>Agaricomycetidae</taxon>
        <taxon>Agaricales</taxon>
        <taxon>Agaricineae</taxon>
        <taxon>Strophariaceae</taxon>
        <taxon>Galerina</taxon>
    </lineage>
</organism>
<evidence type="ECO:0000256" key="1">
    <source>
        <dbReference type="SAM" id="Phobius"/>
    </source>
</evidence>
<dbReference type="AlphaFoldDB" id="A0A067SQQ3"/>